<sequence length="595" mass="62569">MTMPDMRRGAQWVDRRPARGSGAVVAAARSHSTDAALRMLEAGGNAVDAAVACGLVAGVVEPTETTLGGSGFMLVHDPARGRDWSIEFPARAPQGARPDMFTLAGRQEGTRLVAVSAVIDDANVEGPLACGVPATVAGLLAAHEELGRLPRTQVFGPAIELAHNGFVVDSYHALQTLAALPELRAHPDAARIFLTEQGLPPVPAYHGQASLGTGPLLRQQDLGSTLERVADQGRAGLYEGPVARAIGGAFADLGGVLTEQDLASYRPVIGAPLRLRYRDWEVLAPASPCGAWTELQILALLEHFDLGRAGTDRLHLIAQASRRAFVDRYHWLADPDFVRVPLRTLLSESYTGALADRIGADEMTPWTAPGGAPPWEEFAGRAVHDPWPRTGEPPSHAVASGGGTLNLDHGTTHFSVIDADGMTVSCTHTAANAFGNKIVPPGTGLLFDSAMAWFNASPGAANSIAPGKRPLANMGPLIARRIDGEQTIALGAPGGRRIISAVTQVLSNVVDRGLGIQEAISAPRIDAGGTAVLVSERVDDAEHEALSLRGYTTVTVPEEHEPFSYELARPVACAADRHQRTAAADPFTIASTAAL</sequence>
<evidence type="ECO:0000256" key="2">
    <source>
        <dbReference type="ARBA" id="ARBA00022679"/>
    </source>
</evidence>
<evidence type="ECO:0000256" key="4">
    <source>
        <dbReference type="ARBA" id="ARBA00023145"/>
    </source>
</evidence>
<proteinExistence type="inferred from homology"/>
<dbReference type="EC" id="2.3.2.2" evidence="5"/>
<dbReference type="InterPro" id="IPR029055">
    <property type="entry name" value="Ntn_hydrolases_N"/>
</dbReference>
<dbReference type="InterPro" id="IPR043138">
    <property type="entry name" value="GGT_lsub"/>
</dbReference>
<dbReference type="PANTHER" id="PTHR43199:SF1">
    <property type="entry name" value="GLUTATHIONE HYDROLASE PROENZYME"/>
    <property type="match status" value="1"/>
</dbReference>
<comment type="similarity">
    <text evidence="1">Belongs to the gamma-glutamyltransferase family.</text>
</comment>
<keyword evidence="4" id="KW-0865">Zymogen</keyword>
<keyword evidence="3 5" id="KW-0378">Hydrolase</keyword>
<dbReference type="InterPro" id="IPR051792">
    <property type="entry name" value="GGT_bact"/>
</dbReference>
<dbReference type="GO" id="GO:0036374">
    <property type="term" value="F:glutathione hydrolase activity"/>
    <property type="evidence" value="ECO:0007669"/>
    <property type="project" value="UniProtKB-EC"/>
</dbReference>
<protein>
    <submittedName>
        <fullName evidence="5">Gamma-glutamyltranspeptidase/glutathione hydrolase</fullName>
        <ecNumber evidence="5">2.3.2.2</ecNumber>
        <ecNumber evidence="5">3.4.19.13</ecNumber>
    </submittedName>
</protein>
<dbReference type="PRINTS" id="PR01210">
    <property type="entry name" value="GGTRANSPTASE"/>
</dbReference>
<accession>A0ABS4N678</accession>
<organism evidence="5 6">
    <name type="scientific">Streptomyces iranensis</name>
    <dbReference type="NCBI Taxonomy" id="576784"/>
    <lineage>
        <taxon>Bacteria</taxon>
        <taxon>Bacillati</taxon>
        <taxon>Actinomycetota</taxon>
        <taxon>Actinomycetes</taxon>
        <taxon>Kitasatosporales</taxon>
        <taxon>Streptomycetaceae</taxon>
        <taxon>Streptomyces</taxon>
        <taxon>Streptomyces violaceusniger group</taxon>
    </lineage>
</organism>
<keyword evidence="5" id="KW-0012">Acyltransferase</keyword>
<evidence type="ECO:0000313" key="6">
    <source>
        <dbReference type="Proteomes" id="UP000756710"/>
    </source>
</evidence>
<evidence type="ECO:0000256" key="1">
    <source>
        <dbReference type="ARBA" id="ARBA00009381"/>
    </source>
</evidence>
<reference evidence="5 6" key="1">
    <citation type="submission" date="2021-03" db="EMBL/GenBank/DDBJ databases">
        <title>Genomic Encyclopedia of Type Strains, Phase IV (KMG-IV): sequencing the most valuable type-strain genomes for metagenomic binning, comparative biology and taxonomic classification.</title>
        <authorList>
            <person name="Goeker M."/>
        </authorList>
    </citation>
    <scope>NUCLEOTIDE SEQUENCE [LARGE SCALE GENOMIC DNA]</scope>
    <source>
        <strain evidence="5 6">DSM 41954</strain>
    </source>
</reference>
<dbReference type="Gene3D" id="3.60.20.40">
    <property type="match status" value="1"/>
</dbReference>
<dbReference type="EC" id="3.4.19.13" evidence="5"/>
<dbReference type="SUPFAM" id="SSF56235">
    <property type="entry name" value="N-terminal nucleophile aminohydrolases (Ntn hydrolases)"/>
    <property type="match status" value="1"/>
</dbReference>
<dbReference type="GO" id="GO:0103068">
    <property type="term" value="F:leukotriene C4 gamma-glutamyl transferase activity"/>
    <property type="evidence" value="ECO:0007669"/>
    <property type="project" value="UniProtKB-EC"/>
</dbReference>
<evidence type="ECO:0000313" key="5">
    <source>
        <dbReference type="EMBL" id="MBP2067495.1"/>
    </source>
</evidence>
<evidence type="ECO:0000256" key="3">
    <source>
        <dbReference type="ARBA" id="ARBA00022801"/>
    </source>
</evidence>
<comment type="caution">
    <text evidence="5">The sequence shown here is derived from an EMBL/GenBank/DDBJ whole genome shotgun (WGS) entry which is preliminary data.</text>
</comment>
<dbReference type="EMBL" id="JAGGLR010000031">
    <property type="protein sequence ID" value="MBP2067495.1"/>
    <property type="molecule type" value="Genomic_DNA"/>
</dbReference>
<keyword evidence="6" id="KW-1185">Reference proteome</keyword>
<name>A0ABS4N678_9ACTN</name>
<dbReference type="Proteomes" id="UP000756710">
    <property type="component" value="Unassembled WGS sequence"/>
</dbReference>
<keyword evidence="2 5" id="KW-0808">Transferase</keyword>
<dbReference type="Pfam" id="PF01019">
    <property type="entry name" value="G_glu_transpept"/>
    <property type="match status" value="1"/>
</dbReference>
<dbReference type="Gene3D" id="1.10.246.130">
    <property type="match status" value="1"/>
</dbReference>
<dbReference type="InterPro" id="IPR043137">
    <property type="entry name" value="GGT_ssub_C"/>
</dbReference>
<dbReference type="PANTHER" id="PTHR43199">
    <property type="entry name" value="GLUTATHIONE HYDROLASE"/>
    <property type="match status" value="1"/>
</dbReference>
<gene>
    <name evidence="5" type="ORF">J2Z30_008561</name>
</gene>